<evidence type="ECO:0000313" key="1">
    <source>
        <dbReference type="EMBL" id="CAB4197971.1"/>
    </source>
</evidence>
<reference evidence="1" key="1">
    <citation type="submission" date="2020-05" db="EMBL/GenBank/DDBJ databases">
        <authorList>
            <person name="Chiriac C."/>
            <person name="Salcher M."/>
            <person name="Ghai R."/>
            <person name="Kavagutti S V."/>
        </authorList>
    </citation>
    <scope>NUCLEOTIDE SEQUENCE</scope>
</reference>
<sequence>MKATIPIGIQPGTRLLRIERVPSYKVRLGNEDYYNNNSYTVTEPGQWIVWIHHNPDFTLGTYLTLYQDGRMTNTTVHEDGTESVFQVKPPDD</sequence>
<protein>
    <submittedName>
        <fullName evidence="1">Uncharacterized protein</fullName>
    </submittedName>
</protein>
<name>A0A6J5RWJ8_9CAUD</name>
<gene>
    <name evidence="1" type="ORF">UFOVP1323_57</name>
</gene>
<dbReference type="EMBL" id="LR797264">
    <property type="protein sequence ID" value="CAB4197971.1"/>
    <property type="molecule type" value="Genomic_DNA"/>
</dbReference>
<accession>A0A6J5RWJ8</accession>
<organism evidence="1">
    <name type="scientific">uncultured Caudovirales phage</name>
    <dbReference type="NCBI Taxonomy" id="2100421"/>
    <lineage>
        <taxon>Viruses</taxon>
        <taxon>Duplodnaviria</taxon>
        <taxon>Heunggongvirae</taxon>
        <taxon>Uroviricota</taxon>
        <taxon>Caudoviricetes</taxon>
        <taxon>Peduoviridae</taxon>
        <taxon>Maltschvirus</taxon>
        <taxon>Maltschvirus maltsch</taxon>
    </lineage>
</organism>
<proteinExistence type="predicted"/>